<keyword evidence="7 8" id="KW-0472">Membrane</keyword>
<feature type="transmembrane region" description="Helical" evidence="8">
    <location>
        <begin position="37"/>
        <end position="59"/>
    </location>
</feature>
<evidence type="ECO:0000256" key="7">
    <source>
        <dbReference type="ARBA" id="ARBA00023136"/>
    </source>
</evidence>
<keyword evidence="3" id="KW-0813">Transport</keyword>
<evidence type="ECO:0000256" key="2">
    <source>
        <dbReference type="ARBA" id="ARBA00009142"/>
    </source>
</evidence>
<organism evidence="9 10">
    <name type="scientific">Phascolarctobacterium succinatutens</name>
    <dbReference type="NCBI Taxonomy" id="626940"/>
    <lineage>
        <taxon>Bacteria</taxon>
        <taxon>Bacillati</taxon>
        <taxon>Bacillota</taxon>
        <taxon>Negativicutes</taxon>
        <taxon>Acidaminococcales</taxon>
        <taxon>Acidaminococcaceae</taxon>
        <taxon>Phascolarctobacterium</taxon>
    </lineage>
</organism>
<protein>
    <recommendedName>
        <fullName evidence="8">Probable membrane transporter protein</fullName>
    </recommendedName>
</protein>
<evidence type="ECO:0000256" key="1">
    <source>
        <dbReference type="ARBA" id="ARBA00004651"/>
    </source>
</evidence>
<evidence type="ECO:0000313" key="9">
    <source>
        <dbReference type="EMBL" id="OLA39175.1"/>
    </source>
</evidence>
<keyword evidence="4 8" id="KW-1003">Cell membrane</keyword>
<keyword evidence="5 8" id="KW-0812">Transmembrane</keyword>
<dbReference type="PANTHER" id="PTHR30269:SF37">
    <property type="entry name" value="MEMBRANE TRANSPORTER PROTEIN"/>
    <property type="match status" value="1"/>
</dbReference>
<dbReference type="Proteomes" id="UP000186777">
    <property type="component" value="Unassembled WGS sequence"/>
</dbReference>
<dbReference type="GO" id="GO:0005886">
    <property type="term" value="C:plasma membrane"/>
    <property type="evidence" value="ECO:0007669"/>
    <property type="project" value="UniProtKB-SubCell"/>
</dbReference>
<dbReference type="EMBL" id="MNTG01000002">
    <property type="protein sequence ID" value="OLA39175.1"/>
    <property type="molecule type" value="Genomic_DNA"/>
</dbReference>
<comment type="similarity">
    <text evidence="2 8">Belongs to the 4-toluene sulfonate uptake permease (TSUP) (TC 2.A.102) family.</text>
</comment>
<comment type="subcellular location">
    <subcellularLocation>
        <location evidence="1 8">Cell membrane</location>
        <topology evidence="1 8">Multi-pass membrane protein</topology>
    </subcellularLocation>
</comment>
<evidence type="ECO:0000256" key="5">
    <source>
        <dbReference type="ARBA" id="ARBA00022692"/>
    </source>
</evidence>
<sequence length="246" mass="26918">MDCTAIILTIGIIFAASFFSTVSGFGFALVAMPVLTLVMSVKAAVIFVLLLNLVLRAITMYRVRDGFDKETVILTTLGSIMGMVPGSWVLKVLPAAQLEVFLGAVLVAATILLSLQCTLPKKNKTCGRLGAGILSGFFGASTSVSGPPLVLYFLNEKLPKDVMRANMIWFFGLSGFLTVLVNYFYGNVSGTVDWSLLLYTIPVMLLAIWLGEKFFYRLNQHLFRKLALTVVLIGALMLLWSGWQNL</sequence>
<evidence type="ECO:0000313" key="10">
    <source>
        <dbReference type="Proteomes" id="UP000186777"/>
    </source>
</evidence>
<evidence type="ECO:0000256" key="6">
    <source>
        <dbReference type="ARBA" id="ARBA00022989"/>
    </source>
</evidence>
<dbReference type="PANTHER" id="PTHR30269">
    <property type="entry name" value="TRANSMEMBRANE PROTEIN YFCA"/>
    <property type="match status" value="1"/>
</dbReference>
<accession>A0A1Q6R9Z7</accession>
<feature type="transmembrane region" description="Helical" evidence="8">
    <location>
        <begin position="7"/>
        <end position="31"/>
    </location>
</feature>
<dbReference type="Pfam" id="PF01925">
    <property type="entry name" value="TauE"/>
    <property type="match status" value="1"/>
</dbReference>
<dbReference type="InterPro" id="IPR052017">
    <property type="entry name" value="TSUP"/>
</dbReference>
<evidence type="ECO:0000256" key="8">
    <source>
        <dbReference type="RuleBase" id="RU363041"/>
    </source>
</evidence>
<gene>
    <name evidence="9" type="ORF">BHW43_02290</name>
</gene>
<dbReference type="STRING" id="626940.BHW43_02290"/>
<feature type="transmembrane region" description="Helical" evidence="8">
    <location>
        <begin position="96"/>
        <end position="115"/>
    </location>
</feature>
<dbReference type="InterPro" id="IPR002781">
    <property type="entry name" value="TM_pro_TauE-like"/>
</dbReference>
<proteinExistence type="inferred from homology"/>
<feature type="transmembrane region" description="Helical" evidence="8">
    <location>
        <begin position="71"/>
        <end position="90"/>
    </location>
</feature>
<evidence type="ECO:0000256" key="3">
    <source>
        <dbReference type="ARBA" id="ARBA00022448"/>
    </source>
</evidence>
<feature type="transmembrane region" description="Helical" evidence="8">
    <location>
        <begin position="191"/>
        <end position="210"/>
    </location>
</feature>
<evidence type="ECO:0000256" key="4">
    <source>
        <dbReference type="ARBA" id="ARBA00022475"/>
    </source>
</evidence>
<keyword evidence="6 8" id="KW-1133">Transmembrane helix</keyword>
<feature type="transmembrane region" description="Helical" evidence="8">
    <location>
        <begin position="167"/>
        <end position="185"/>
    </location>
</feature>
<name>A0A1Q6R9Z7_9FIRM</name>
<dbReference type="RefSeq" id="WP_303679347.1">
    <property type="nucleotide sequence ID" value="NZ_MNTG01000002.1"/>
</dbReference>
<dbReference type="AlphaFoldDB" id="A0A1Q6R9Z7"/>
<comment type="caution">
    <text evidence="9">The sequence shown here is derived from an EMBL/GenBank/DDBJ whole genome shotgun (WGS) entry which is preliminary data.</text>
</comment>
<feature type="transmembrane region" description="Helical" evidence="8">
    <location>
        <begin position="222"/>
        <end position="243"/>
    </location>
</feature>
<reference evidence="9 10" key="1">
    <citation type="journal article" date="2016" name="Nat. Biotechnol.">
        <title>Measurement of bacterial replication rates in microbial communities.</title>
        <authorList>
            <person name="Brown C.T."/>
            <person name="Olm M.R."/>
            <person name="Thomas B.C."/>
            <person name="Banfield J.F."/>
        </authorList>
    </citation>
    <scope>NUCLEOTIDE SEQUENCE [LARGE SCALE GENOMIC DNA]</scope>
    <source>
        <strain evidence="9">46_33</strain>
    </source>
</reference>